<feature type="region of interest" description="Disordered" evidence="2">
    <location>
        <begin position="176"/>
        <end position="306"/>
    </location>
</feature>
<evidence type="ECO:0000313" key="5">
    <source>
        <dbReference type="Proteomes" id="UP000310189"/>
    </source>
</evidence>
<keyword evidence="5" id="KW-1185">Reference proteome</keyword>
<dbReference type="OrthoDB" id="1919336at2759"/>
<evidence type="ECO:0000259" key="3">
    <source>
        <dbReference type="PROSITE" id="PS50118"/>
    </source>
</evidence>
<dbReference type="EMBL" id="SPNW01000015">
    <property type="protein sequence ID" value="TIA90942.1"/>
    <property type="molecule type" value="Genomic_DNA"/>
</dbReference>
<dbReference type="GO" id="GO:0005634">
    <property type="term" value="C:nucleus"/>
    <property type="evidence" value="ECO:0007669"/>
    <property type="project" value="UniProtKB-UniRule"/>
</dbReference>
<feature type="compositionally biased region" description="Basic and acidic residues" evidence="2">
    <location>
        <begin position="176"/>
        <end position="188"/>
    </location>
</feature>
<dbReference type="Proteomes" id="UP000310189">
    <property type="component" value="Unassembled WGS sequence"/>
</dbReference>
<dbReference type="SMART" id="SM00398">
    <property type="entry name" value="HMG"/>
    <property type="match status" value="1"/>
</dbReference>
<dbReference type="InterPro" id="IPR009071">
    <property type="entry name" value="HMG_box_dom"/>
</dbReference>
<feature type="compositionally biased region" description="Basic and acidic residues" evidence="2">
    <location>
        <begin position="290"/>
        <end position="306"/>
    </location>
</feature>
<dbReference type="Gene3D" id="1.10.30.10">
    <property type="entry name" value="High mobility group box domain"/>
    <property type="match status" value="1"/>
</dbReference>
<name>A0A4T0FQR9_9BASI</name>
<feature type="compositionally biased region" description="Basic and acidic residues" evidence="2">
    <location>
        <begin position="42"/>
        <end position="53"/>
    </location>
</feature>
<feature type="DNA-binding region" description="HMG box" evidence="1">
    <location>
        <begin position="109"/>
        <end position="174"/>
    </location>
</feature>
<dbReference type="GO" id="GO:0003677">
    <property type="term" value="F:DNA binding"/>
    <property type="evidence" value="ECO:0007669"/>
    <property type="project" value="UniProtKB-UniRule"/>
</dbReference>
<dbReference type="SUPFAM" id="SSF47095">
    <property type="entry name" value="HMG-box"/>
    <property type="match status" value="1"/>
</dbReference>
<feature type="compositionally biased region" description="Basic and acidic residues" evidence="2">
    <location>
        <begin position="205"/>
        <end position="236"/>
    </location>
</feature>
<dbReference type="AlphaFoldDB" id="A0A4T0FQR9"/>
<keyword evidence="1" id="KW-0238">DNA-binding</keyword>
<feature type="compositionally biased region" description="Basic and acidic residues" evidence="2">
    <location>
        <begin position="18"/>
        <end position="33"/>
    </location>
</feature>
<dbReference type="Pfam" id="PF00505">
    <property type="entry name" value="HMG_box"/>
    <property type="match status" value="1"/>
</dbReference>
<organism evidence="4 5">
    <name type="scientific">Wallemia hederae</name>
    <dbReference type="NCBI Taxonomy" id="1540922"/>
    <lineage>
        <taxon>Eukaryota</taxon>
        <taxon>Fungi</taxon>
        <taxon>Dikarya</taxon>
        <taxon>Basidiomycota</taxon>
        <taxon>Wallemiomycotina</taxon>
        <taxon>Wallemiomycetes</taxon>
        <taxon>Wallemiales</taxon>
        <taxon>Wallemiaceae</taxon>
        <taxon>Wallemia</taxon>
    </lineage>
</organism>
<proteinExistence type="predicted"/>
<gene>
    <name evidence="4" type="ORF">E3P99_01340</name>
</gene>
<reference evidence="4 5" key="1">
    <citation type="submission" date="2019-03" db="EMBL/GenBank/DDBJ databases">
        <title>Sequencing 23 genomes of Wallemia ichthyophaga.</title>
        <authorList>
            <person name="Gostincar C."/>
        </authorList>
    </citation>
    <scope>NUCLEOTIDE SEQUENCE [LARGE SCALE GENOMIC DNA]</scope>
    <source>
        <strain evidence="4 5">EXF-5753</strain>
    </source>
</reference>
<dbReference type="CDD" id="cd22012">
    <property type="entry name" value="HMG-box_ABF2_IXR1-like_rpt2"/>
    <property type="match status" value="1"/>
</dbReference>
<evidence type="ECO:0000313" key="4">
    <source>
        <dbReference type="EMBL" id="TIA90942.1"/>
    </source>
</evidence>
<feature type="domain" description="HMG box" evidence="3">
    <location>
        <begin position="109"/>
        <end position="174"/>
    </location>
</feature>
<keyword evidence="1" id="KW-0539">Nucleus</keyword>
<dbReference type="PROSITE" id="PS50118">
    <property type="entry name" value="HMG_BOX_2"/>
    <property type="match status" value="1"/>
</dbReference>
<feature type="region of interest" description="Disordered" evidence="2">
    <location>
        <begin position="97"/>
        <end position="156"/>
    </location>
</feature>
<accession>A0A4T0FQR9</accession>
<evidence type="ECO:0000256" key="1">
    <source>
        <dbReference type="PROSITE-ProRule" id="PRU00267"/>
    </source>
</evidence>
<dbReference type="InterPro" id="IPR036910">
    <property type="entry name" value="HMG_box_dom_sf"/>
</dbReference>
<protein>
    <recommendedName>
        <fullName evidence="3">HMG box domain-containing protein</fullName>
    </recommendedName>
</protein>
<feature type="region of interest" description="Disordered" evidence="2">
    <location>
        <begin position="1"/>
        <end position="61"/>
    </location>
</feature>
<feature type="compositionally biased region" description="Acidic residues" evidence="2">
    <location>
        <begin position="253"/>
        <end position="289"/>
    </location>
</feature>
<sequence>MAIAANSTKSPTKTPKSSKKESKGEVKQEDKSSKQSPQSKKRTADGSPKEEKTPTTYTPLENKLFETLANSARAMDTQLKLIKKIFYDNDRDLPLTQKALKPQKDPEAPKRPASAYLLFQNDERSKKDPNQSQTDFMSQVGKNWNSLKPEEKQKYQERYQNSIEIFERERDAYVKSGKEAAWIKKGDDEGFATAVVKDKSKVKKPAAEKTEKKADKKEAKEEPKAKASKKEEKKEAAPPSKKAKKEEKKPEPEPVEESEESESDSDEESSDSDSGSEESESESDSDNEPEPPKKAAKKDNGKKSKK</sequence>
<feature type="compositionally biased region" description="Polar residues" evidence="2">
    <location>
        <begin position="130"/>
        <end position="146"/>
    </location>
</feature>
<comment type="caution">
    <text evidence="4">The sequence shown here is derived from an EMBL/GenBank/DDBJ whole genome shotgun (WGS) entry which is preliminary data.</text>
</comment>
<evidence type="ECO:0000256" key="2">
    <source>
        <dbReference type="SAM" id="MobiDB-lite"/>
    </source>
</evidence>